<keyword evidence="1" id="KW-0472">Membrane</keyword>
<dbReference type="Proteomes" id="UP000193560">
    <property type="component" value="Unassembled WGS sequence"/>
</dbReference>
<dbReference type="OrthoDB" id="2269854at2759"/>
<organism evidence="2 3">
    <name type="scientific">Absidia repens</name>
    <dbReference type="NCBI Taxonomy" id="90262"/>
    <lineage>
        <taxon>Eukaryota</taxon>
        <taxon>Fungi</taxon>
        <taxon>Fungi incertae sedis</taxon>
        <taxon>Mucoromycota</taxon>
        <taxon>Mucoromycotina</taxon>
        <taxon>Mucoromycetes</taxon>
        <taxon>Mucorales</taxon>
        <taxon>Cunninghamellaceae</taxon>
        <taxon>Absidia</taxon>
    </lineage>
</organism>
<evidence type="ECO:0000256" key="1">
    <source>
        <dbReference type="SAM" id="Phobius"/>
    </source>
</evidence>
<evidence type="ECO:0000313" key="3">
    <source>
        <dbReference type="Proteomes" id="UP000193560"/>
    </source>
</evidence>
<name>A0A1X2HZU9_9FUNG</name>
<keyword evidence="1" id="KW-0812">Transmembrane</keyword>
<protein>
    <submittedName>
        <fullName evidence="2">Uncharacterized protein</fullName>
    </submittedName>
</protein>
<proteinExistence type="predicted"/>
<sequence length="137" mass="15685">MQKPDLIGKTCIVGFTIMGNKINMLLMYAPSSGYVARTTRTVPIYFSRDTLEFADGMCKLLTLGICGTTVTRTNPSRLCILQVIAQQQYHHQQPTIRTSCFPSYSLLLFLLLLLLFSLHYRHLSYFVYILLLTHFIV</sequence>
<keyword evidence="1" id="KW-1133">Transmembrane helix</keyword>
<evidence type="ECO:0000313" key="2">
    <source>
        <dbReference type="EMBL" id="ORZ05278.1"/>
    </source>
</evidence>
<gene>
    <name evidence="2" type="ORF">BCR42DRAFT_428546</name>
</gene>
<dbReference type="EMBL" id="MCGE01000045">
    <property type="protein sequence ID" value="ORZ05278.1"/>
    <property type="molecule type" value="Genomic_DNA"/>
</dbReference>
<keyword evidence="3" id="KW-1185">Reference proteome</keyword>
<dbReference type="AlphaFoldDB" id="A0A1X2HZU9"/>
<comment type="caution">
    <text evidence="2">The sequence shown here is derived from an EMBL/GenBank/DDBJ whole genome shotgun (WGS) entry which is preliminary data.</text>
</comment>
<accession>A0A1X2HZU9</accession>
<reference evidence="2 3" key="1">
    <citation type="submission" date="2016-07" db="EMBL/GenBank/DDBJ databases">
        <title>Pervasive Adenine N6-methylation of Active Genes in Fungi.</title>
        <authorList>
            <consortium name="DOE Joint Genome Institute"/>
            <person name="Mondo S.J."/>
            <person name="Dannebaum R.O."/>
            <person name="Kuo R.C."/>
            <person name="Labutti K."/>
            <person name="Haridas S."/>
            <person name="Kuo A."/>
            <person name="Salamov A."/>
            <person name="Ahrendt S.R."/>
            <person name="Lipzen A."/>
            <person name="Sullivan W."/>
            <person name="Andreopoulos W.B."/>
            <person name="Clum A."/>
            <person name="Lindquist E."/>
            <person name="Daum C."/>
            <person name="Ramamoorthy G.K."/>
            <person name="Gryganskyi A."/>
            <person name="Culley D."/>
            <person name="Magnuson J.K."/>
            <person name="James T.Y."/>
            <person name="O'Malley M.A."/>
            <person name="Stajich J.E."/>
            <person name="Spatafora J.W."/>
            <person name="Visel A."/>
            <person name="Grigoriev I.V."/>
        </authorList>
    </citation>
    <scope>NUCLEOTIDE SEQUENCE [LARGE SCALE GENOMIC DNA]</scope>
    <source>
        <strain evidence="2 3">NRRL 1336</strain>
    </source>
</reference>
<feature type="transmembrane region" description="Helical" evidence="1">
    <location>
        <begin position="101"/>
        <end position="120"/>
    </location>
</feature>